<evidence type="ECO:0000313" key="2">
    <source>
        <dbReference type="EMBL" id="RMT78348.1"/>
    </source>
</evidence>
<accession>A0A3M5UNH5</accession>
<name>A0A3M5UNH5_PSESS</name>
<sequence>MLTTRQGRKMKIASHLYDARIEASNVLVEVSISEYEALIKNVLKNNIFQRKRVRSSKTVYALLKHDLMRECVIPPVVLALTSGAEKYDEKAEEKLISQIQENSDNLVILDGLQRTHTILDLLDDLRSNKDEAGIKKLENARLRVEIYIGLNRLGILYRMLTLNTGQTPMSLRQQIEILYLDYLGTSIQGVELVREADGKAANKHNQYNFKDVIEGFNAYLDRDELPIDKADVLENINSLEKLSKEDQSSKLFEKYLNALYLFTSKAIELCDGAEVTDIYLEKNKSPFGKSAVQIFKKPQAMSGFGAAIGKLIDFEVISDIEEIISTTSKLEVDDPEEFLEEINNSLDWLKNNTSKIGNAQRTFFSFYFRDIFNKDTDSYKDLTEAAKSALRKYQSQNM</sequence>
<dbReference type="InterPro" id="IPR004919">
    <property type="entry name" value="GmrSD_N"/>
</dbReference>
<protein>
    <recommendedName>
        <fullName evidence="1">GmrSD restriction endonucleases N-terminal domain-containing protein</fullName>
    </recommendedName>
</protein>
<proteinExistence type="predicted"/>
<reference evidence="2 3" key="1">
    <citation type="submission" date="2018-08" db="EMBL/GenBank/DDBJ databases">
        <title>Recombination of ecologically and evolutionarily significant loci maintains genetic cohesion in the Pseudomonas syringae species complex.</title>
        <authorList>
            <person name="Dillon M."/>
            <person name="Thakur S."/>
            <person name="Almeida R.N.D."/>
            <person name="Weir B.S."/>
            <person name="Guttman D.S."/>
        </authorList>
    </citation>
    <scope>NUCLEOTIDE SEQUENCE [LARGE SCALE GENOMIC DNA]</scope>
    <source>
        <strain evidence="2 3">ICMP 13786</strain>
    </source>
</reference>
<dbReference type="AlphaFoldDB" id="A0A3M5UNH5"/>
<dbReference type="EMBL" id="RBTN01000106">
    <property type="protein sequence ID" value="RMT78348.1"/>
    <property type="molecule type" value="Genomic_DNA"/>
</dbReference>
<dbReference type="Pfam" id="PF03235">
    <property type="entry name" value="GmrSD_N"/>
    <property type="match status" value="1"/>
</dbReference>
<gene>
    <name evidence="2" type="ORF">ALP42_00967</name>
</gene>
<dbReference type="Proteomes" id="UP000268636">
    <property type="component" value="Unassembled WGS sequence"/>
</dbReference>
<feature type="domain" description="GmrSD restriction endonucleases N-terminal" evidence="1">
    <location>
        <begin position="43"/>
        <end position="285"/>
    </location>
</feature>
<evidence type="ECO:0000259" key="1">
    <source>
        <dbReference type="Pfam" id="PF03235"/>
    </source>
</evidence>
<comment type="caution">
    <text evidence="2">The sequence shown here is derived from an EMBL/GenBank/DDBJ whole genome shotgun (WGS) entry which is preliminary data.</text>
</comment>
<organism evidence="2 3">
    <name type="scientific">Pseudomonas savastanoi pv. nerii</name>
    <dbReference type="NCBI Taxonomy" id="360921"/>
    <lineage>
        <taxon>Bacteria</taxon>
        <taxon>Pseudomonadati</taxon>
        <taxon>Pseudomonadota</taxon>
        <taxon>Gammaproteobacteria</taxon>
        <taxon>Pseudomonadales</taxon>
        <taxon>Pseudomonadaceae</taxon>
        <taxon>Pseudomonas</taxon>
    </lineage>
</organism>
<evidence type="ECO:0000313" key="3">
    <source>
        <dbReference type="Proteomes" id="UP000268636"/>
    </source>
</evidence>